<dbReference type="Pfam" id="PF00171">
    <property type="entry name" value="Aldedh"/>
    <property type="match status" value="1"/>
</dbReference>
<dbReference type="InterPro" id="IPR016160">
    <property type="entry name" value="Ald_DH_CS_CYS"/>
</dbReference>
<dbReference type="InterPro" id="IPR012394">
    <property type="entry name" value="Aldehyde_DH_NAD(P)"/>
</dbReference>
<evidence type="ECO:0000256" key="4">
    <source>
        <dbReference type="PIRNR" id="PIRNR036492"/>
    </source>
</evidence>
<evidence type="ECO:0000256" key="1">
    <source>
        <dbReference type="ARBA" id="ARBA00009986"/>
    </source>
</evidence>
<dbReference type="PANTHER" id="PTHR43570">
    <property type="entry name" value="ALDEHYDE DEHYDROGENASE"/>
    <property type="match status" value="1"/>
</dbReference>
<dbReference type="RefSeq" id="WP_052505003.1">
    <property type="nucleotide sequence ID" value="NZ_LXEY01000022.1"/>
</dbReference>
<dbReference type="CDD" id="cd07087">
    <property type="entry name" value="ALDH_F3-13-14_CALDH-like"/>
    <property type="match status" value="1"/>
</dbReference>
<dbReference type="EMBL" id="LXEY01000022">
    <property type="protein sequence ID" value="OAV59330.1"/>
    <property type="molecule type" value="Genomic_DNA"/>
</dbReference>
<name>A0A1B7LWC0_9MICC</name>
<evidence type="ECO:0000256" key="2">
    <source>
        <dbReference type="ARBA" id="ARBA00023002"/>
    </source>
</evidence>
<evidence type="ECO:0000256" key="3">
    <source>
        <dbReference type="ARBA" id="ARBA00023027"/>
    </source>
</evidence>
<dbReference type="SUPFAM" id="SSF53720">
    <property type="entry name" value="ALDH-like"/>
    <property type="match status" value="1"/>
</dbReference>
<dbReference type="FunFam" id="3.40.605.10:FF:000004">
    <property type="entry name" value="Aldehyde dehydrogenase"/>
    <property type="match status" value="1"/>
</dbReference>
<dbReference type="OrthoDB" id="6882680at2"/>
<gene>
    <name evidence="8" type="ORF">A6F49_15845</name>
</gene>
<dbReference type="STRING" id="1837282.A6F49_15845"/>
<keyword evidence="3" id="KW-0520">NAD</keyword>
<sequence>MTAAQTLAEVQHVYRTGRTRNVEWRLGQLSALQQLLEDHADAIETALQTDLGKNGFESWVSEIGQVLHEIKALRKQVASWAKPQRVRTPIALWPASSKIQHEPRGTVLVISPWNYPILLSLSPLAGAVAAGNAVVMKPSEIATAVETLLAELIPQYLDPHAVRVVTGGPDVVNQILNTGPDYVFFTGSPRVGSIIAQACAEQHIDYTLELGGQSPVYVHDDANIRTTATRLVWGKFFNAGQTCVAPNHIYVHQAIAEKFQAAVLAELAQQFGPNPQTHPDYPRMITPDHTASLAELLAASTGTTLHGGTIDAEQRFIEPTIITDIAEDDALMSRELFGPVLPIIQVTGIDDAVHRINQRAHPLAAYVFTESNAIKDSFCDHVVAGAIGINIPVMHVANPHLPFGGVGASGRGQYHGRWSLETFTHHRAVLDKPTSCDTIKLLTQPVPGWANRLVRRFFSAGKNPPADKRAAQYYRTRPPE</sequence>
<protein>
    <recommendedName>
        <fullName evidence="4">Aldehyde dehydrogenase</fullName>
    </recommendedName>
</protein>
<dbReference type="InterPro" id="IPR016162">
    <property type="entry name" value="Ald_DH_N"/>
</dbReference>
<organism evidence="8 9">
    <name type="scientific">Enteractinococcus helveticum</name>
    <dbReference type="NCBI Taxonomy" id="1837282"/>
    <lineage>
        <taxon>Bacteria</taxon>
        <taxon>Bacillati</taxon>
        <taxon>Actinomycetota</taxon>
        <taxon>Actinomycetes</taxon>
        <taxon>Micrococcales</taxon>
        <taxon>Micrococcaceae</taxon>
    </lineage>
</organism>
<feature type="domain" description="Aldehyde dehydrogenase" evidence="7">
    <location>
        <begin position="17"/>
        <end position="429"/>
    </location>
</feature>
<feature type="active site" evidence="5">
    <location>
        <position position="209"/>
    </location>
</feature>
<accession>A0A1B7LWC0</accession>
<dbReference type="AlphaFoldDB" id="A0A1B7LWC0"/>
<evidence type="ECO:0000313" key="8">
    <source>
        <dbReference type="EMBL" id="OAV59330.1"/>
    </source>
</evidence>
<evidence type="ECO:0000256" key="6">
    <source>
        <dbReference type="SAM" id="MobiDB-lite"/>
    </source>
</evidence>
<reference evidence="8 9" key="1">
    <citation type="submission" date="2016-04" db="EMBL/GenBank/DDBJ databases">
        <title>First whole genome shotgun sequence of the bacterium Enteractinococcus sp. strain UASWS1574.</title>
        <authorList>
            <person name="Crovadore J."/>
            <person name="Chablais R."/>
            <person name="Lefort F."/>
        </authorList>
    </citation>
    <scope>NUCLEOTIDE SEQUENCE [LARGE SCALE GENOMIC DNA]</scope>
    <source>
        <strain evidence="8 9">UASWS1574</strain>
    </source>
</reference>
<proteinExistence type="inferred from homology"/>
<evidence type="ECO:0000256" key="5">
    <source>
        <dbReference type="PIRSR" id="PIRSR036492-1"/>
    </source>
</evidence>
<dbReference type="InterPro" id="IPR015590">
    <property type="entry name" value="Aldehyde_DH_dom"/>
</dbReference>
<comment type="caution">
    <text evidence="8">The sequence shown here is derived from an EMBL/GenBank/DDBJ whole genome shotgun (WGS) entry which is preliminary data.</text>
</comment>
<dbReference type="PANTHER" id="PTHR43570:SF16">
    <property type="entry name" value="ALDEHYDE DEHYDROGENASE TYPE III, ISOFORM Q"/>
    <property type="match status" value="1"/>
</dbReference>
<dbReference type="GO" id="GO:0006081">
    <property type="term" value="P:aldehyde metabolic process"/>
    <property type="evidence" value="ECO:0007669"/>
    <property type="project" value="InterPro"/>
</dbReference>
<dbReference type="InterPro" id="IPR016161">
    <property type="entry name" value="Ald_DH/histidinol_DH"/>
</dbReference>
<dbReference type="InterPro" id="IPR016163">
    <property type="entry name" value="Ald_DH_C"/>
</dbReference>
<keyword evidence="2 4" id="KW-0560">Oxidoreductase</keyword>
<evidence type="ECO:0000313" key="9">
    <source>
        <dbReference type="Proteomes" id="UP000078292"/>
    </source>
</evidence>
<feature type="region of interest" description="Disordered" evidence="6">
    <location>
        <begin position="460"/>
        <end position="480"/>
    </location>
</feature>
<feature type="active site" evidence="5">
    <location>
        <position position="243"/>
    </location>
</feature>
<dbReference type="PIRSF" id="PIRSF036492">
    <property type="entry name" value="ALDH"/>
    <property type="match status" value="1"/>
</dbReference>
<dbReference type="GO" id="GO:0004029">
    <property type="term" value="F:aldehyde dehydrogenase (NAD+) activity"/>
    <property type="evidence" value="ECO:0007669"/>
    <property type="project" value="TreeGrafter"/>
</dbReference>
<dbReference type="Gene3D" id="3.40.605.10">
    <property type="entry name" value="Aldehyde Dehydrogenase, Chain A, domain 1"/>
    <property type="match status" value="1"/>
</dbReference>
<dbReference type="Proteomes" id="UP000078292">
    <property type="component" value="Unassembled WGS sequence"/>
</dbReference>
<dbReference type="Gene3D" id="3.40.309.10">
    <property type="entry name" value="Aldehyde Dehydrogenase, Chain A, domain 2"/>
    <property type="match status" value="1"/>
</dbReference>
<keyword evidence="9" id="KW-1185">Reference proteome</keyword>
<dbReference type="FunFam" id="3.40.309.10:FF:000003">
    <property type="entry name" value="Aldehyde dehydrogenase"/>
    <property type="match status" value="1"/>
</dbReference>
<evidence type="ECO:0000259" key="7">
    <source>
        <dbReference type="Pfam" id="PF00171"/>
    </source>
</evidence>
<dbReference type="GO" id="GO:0005737">
    <property type="term" value="C:cytoplasm"/>
    <property type="evidence" value="ECO:0007669"/>
    <property type="project" value="TreeGrafter"/>
</dbReference>
<dbReference type="PROSITE" id="PS00070">
    <property type="entry name" value="ALDEHYDE_DEHYDR_CYS"/>
    <property type="match status" value="1"/>
</dbReference>
<comment type="similarity">
    <text evidence="1 4">Belongs to the aldehyde dehydrogenase family.</text>
</comment>